<keyword evidence="7" id="KW-0813">Transport</keyword>
<comment type="caution">
    <text evidence="17">The sequence shown here is derived from an EMBL/GenBank/DDBJ whole genome shotgun (WGS) entry which is preliminary data.</text>
</comment>
<evidence type="ECO:0000256" key="12">
    <source>
        <dbReference type="ARBA" id="ARBA00022982"/>
    </source>
</evidence>
<evidence type="ECO:0000256" key="7">
    <source>
        <dbReference type="ARBA" id="ARBA00022448"/>
    </source>
</evidence>
<feature type="transmembrane region" description="Helical" evidence="16">
    <location>
        <begin position="62"/>
        <end position="79"/>
    </location>
</feature>
<dbReference type="Gene3D" id="1.20.1300.10">
    <property type="entry name" value="Fumarate reductase/succinate dehydrogenase, transmembrane subunit"/>
    <property type="match status" value="1"/>
</dbReference>
<dbReference type="GO" id="GO:0046872">
    <property type="term" value="F:metal ion binding"/>
    <property type="evidence" value="ECO:0007669"/>
    <property type="project" value="UniProtKB-KW"/>
</dbReference>
<keyword evidence="12" id="KW-0249">Electron transport</keyword>
<keyword evidence="10 16" id="KW-0812">Transmembrane</keyword>
<evidence type="ECO:0000256" key="15">
    <source>
        <dbReference type="ARBA" id="ARBA00023136"/>
    </source>
</evidence>
<evidence type="ECO:0000256" key="11">
    <source>
        <dbReference type="ARBA" id="ARBA00022723"/>
    </source>
</evidence>
<comment type="subunit">
    <text evidence="5">Part of an enzyme complex containing four subunits: a flavoprotein, an iron-sulfur protein, plus two membrane-anchoring proteins, SdhC and SdhD.</text>
</comment>
<keyword evidence="13 16" id="KW-1133">Transmembrane helix</keyword>
<dbReference type="AlphaFoldDB" id="J0Q287"/>
<dbReference type="NCBIfam" id="TIGR02968">
    <property type="entry name" value="succ_dehyd_anc"/>
    <property type="match status" value="1"/>
</dbReference>
<keyword evidence="8" id="KW-0816">Tricarboxylic acid cycle</keyword>
<dbReference type="GO" id="GO:0016020">
    <property type="term" value="C:membrane"/>
    <property type="evidence" value="ECO:0007669"/>
    <property type="project" value="UniProtKB-SubCell"/>
</dbReference>
<dbReference type="InterPro" id="IPR014312">
    <property type="entry name" value="Succ_DH_anchor"/>
</dbReference>
<evidence type="ECO:0000256" key="10">
    <source>
        <dbReference type="ARBA" id="ARBA00022692"/>
    </source>
</evidence>
<evidence type="ECO:0000313" key="17">
    <source>
        <dbReference type="EMBL" id="EJF79146.1"/>
    </source>
</evidence>
<keyword evidence="15 16" id="KW-0472">Membrane</keyword>
<accession>J0Q287</accession>
<comment type="function">
    <text evidence="2">Membrane-anchoring subunit of succinate dehydrogenase (SDH).</text>
</comment>
<keyword evidence="18" id="KW-1185">Reference proteome</keyword>
<protein>
    <recommendedName>
        <fullName evidence="6">Succinate dehydrogenase hydrophobic membrane anchor subunit</fullName>
    </recommendedName>
</protein>
<dbReference type="Pfam" id="PF01127">
    <property type="entry name" value="Sdh_cyt"/>
    <property type="match status" value="1"/>
</dbReference>
<feature type="transmembrane region" description="Helical" evidence="16">
    <location>
        <begin position="33"/>
        <end position="50"/>
    </location>
</feature>
<evidence type="ECO:0000256" key="4">
    <source>
        <dbReference type="ARBA" id="ARBA00005163"/>
    </source>
</evidence>
<dbReference type="GO" id="GO:0006099">
    <property type="term" value="P:tricarboxylic acid cycle"/>
    <property type="evidence" value="ECO:0007669"/>
    <property type="project" value="UniProtKB-UniPathway"/>
</dbReference>
<feature type="transmembrane region" description="Helical" evidence="16">
    <location>
        <begin position="100"/>
        <end position="126"/>
    </location>
</feature>
<dbReference type="UniPathway" id="UPA00223"/>
<dbReference type="RefSeq" id="WP_006923562.1">
    <property type="nucleotide sequence ID" value="NZ_JH725023.1"/>
</dbReference>
<dbReference type="SUPFAM" id="SSF81343">
    <property type="entry name" value="Fumarate reductase respiratory complex transmembrane subunits"/>
    <property type="match status" value="1"/>
</dbReference>
<dbReference type="InterPro" id="IPR034804">
    <property type="entry name" value="SQR/QFR_C/D"/>
</dbReference>
<dbReference type="EMBL" id="AILU01000023">
    <property type="protein sequence ID" value="EJF79146.1"/>
    <property type="molecule type" value="Genomic_DNA"/>
</dbReference>
<sequence>MKKDFRTELGKVRGLGSAHEGTEHFWLERLTSFLNLPLWIFFIILILSLVGKDYGVVRARLSHPVVTVLMGLLTFSALYHMKLEMQVVIEDYIRREGVRILFLVLNISFCFVIGSVIIFALLKIAFGI</sequence>
<organism evidence="17 18">
    <name type="scientific">Candidatus Bartonella washoeensis Sb944nv</name>
    <dbReference type="NCBI Taxonomy" id="1094563"/>
    <lineage>
        <taxon>Bacteria</taxon>
        <taxon>Pseudomonadati</taxon>
        <taxon>Pseudomonadota</taxon>
        <taxon>Alphaproteobacteria</taxon>
        <taxon>Hyphomicrobiales</taxon>
        <taxon>Bartonellaceae</taxon>
        <taxon>Bartonella</taxon>
    </lineage>
</organism>
<evidence type="ECO:0000313" key="18">
    <source>
        <dbReference type="Proteomes" id="UP000008947"/>
    </source>
</evidence>
<reference evidence="17 18" key="1">
    <citation type="submission" date="2012-03" db="EMBL/GenBank/DDBJ databases">
        <title>The Genome Sequence of Bartonella washoensis Sb944nv.</title>
        <authorList>
            <consortium name="The Broad Institute Genome Sequencing Platform"/>
            <consortium name="The Broad Institute Genome Sequencing Center for Infectious Disease"/>
            <person name="Feldgarden M."/>
            <person name="Kirby J."/>
            <person name="Kosoy M."/>
            <person name="Birtles R."/>
            <person name="Probert W.S."/>
            <person name="Chiaraviglio L."/>
            <person name="Young S.K."/>
            <person name="Zeng Q."/>
            <person name="Gargeya S."/>
            <person name="Fitzgerald M."/>
            <person name="Haas B."/>
            <person name="Abouelleil A."/>
            <person name="Alvarado L."/>
            <person name="Arachchi H.M."/>
            <person name="Berlin A."/>
            <person name="Chapman S.B."/>
            <person name="Gearin G."/>
            <person name="Goldberg J."/>
            <person name="Griggs A."/>
            <person name="Gujja S."/>
            <person name="Hansen M."/>
            <person name="Heiman D."/>
            <person name="Howarth C."/>
            <person name="Larimer J."/>
            <person name="Lui A."/>
            <person name="MacDonald P.J.P."/>
            <person name="McCowen C."/>
            <person name="Montmayeur A."/>
            <person name="Murphy C."/>
            <person name="Neiman D."/>
            <person name="Pearson M."/>
            <person name="Priest M."/>
            <person name="Roberts A."/>
            <person name="Saif S."/>
            <person name="Shea T."/>
            <person name="Sisk P."/>
            <person name="Stolte C."/>
            <person name="Sykes S."/>
            <person name="Wortman J."/>
            <person name="Nusbaum C."/>
            <person name="Birren B."/>
        </authorList>
    </citation>
    <scope>NUCLEOTIDE SEQUENCE [LARGE SCALE GENOMIC DNA]</scope>
    <source>
        <strain evidence="17 18">Sb944nv</strain>
    </source>
</reference>
<evidence type="ECO:0000256" key="13">
    <source>
        <dbReference type="ARBA" id="ARBA00022989"/>
    </source>
</evidence>
<dbReference type="Proteomes" id="UP000008947">
    <property type="component" value="Unassembled WGS sequence"/>
</dbReference>
<keyword evidence="14" id="KW-0408">Iron</keyword>
<evidence type="ECO:0000256" key="6">
    <source>
        <dbReference type="ARBA" id="ARBA00019425"/>
    </source>
</evidence>
<evidence type="ECO:0000256" key="14">
    <source>
        <dbReference type="ARBA" id="ARBA00023004"/>
    </source>
</evidence>
<proteinExistence type="predicted"/>
<keyword evidence="11" id="KW-0479">Metal-binding</keyword>
<evidence type="ECO:0000256" key="9">
    <source>
        <dbReference type="ARBA" id="ARBA00022617"/>
    </source>
</evidence>
<comment type="subcellular location">
    <subcellularLocation>
        <location evidence="3">Membrane</location>
        <topology evidence="3">Multi-pass membrane protein</topology>
    </subcellularLocation>
</comment>
<dbReference type="PATRIC" id="fig|1094563.3.peg.791"/>
<evidence type="ECO:0000256" key="16">
    <source>
        <dbReference type="SAM" id="Phobius"/>
    </source>
</evidence>
<comment type="cofactor">
    <cofactor evidence="1">
        <name>heme</name>
        <dbReference type="ChEBI" id="CHEBI:30413"/>
    </cofactor>
</comment>
<evidence type="ECO:0000256" key="1">
    <source>
        <dbReference type="ARBA" id="ARBA00001971"/>
    </source>
</evidence>
<dbReference type="CDD" id="cd03495">
    <property type="entry name" value="SQR_TypeC_SdhD_like"/>
    <property type="match status" value="1"/>
</dbReference>
<comment type="pathway">
    <text evidence="4">Carbohydrate metabolism; tricarboxylic acid cycle.</text>
</comment>
<evidence type="ECO:0000256" key="5">
    <source>
        <dbReference type="ARBA" id="ARBA00011558"/>
    </source>
</evidence>
<dbReference type="HOGENOM" id="CLU_151315_0_0_5"/>
<keyword evidence="9" id="KW-0349">Heme</keyword>
<evidence type="ECO:0000256" key="2">
    <source>
        <dbReference type="ARBA" id="ARBA00004050"/>
    </source>
</evidence>
<evidence type="ECO:0000256" key="3">
    <source>
        <dbReference type="ARBA" id="ARBA00004141"/>
    </source>
</evidence>
<dbReference type="GO" id="GO:0020037">
    <property type="term" value="F:heme binding"/>
    <property type="evidence" value="ECO:0007669"/>
    <property type="project" value="InterPro"/>
</dbReference>
<name>J0Q287_9HYPH</name>
<dbReference type="InterPro" id="IPR000701">
    <property type="entry name" value="SuccDH_FuR_B_TM-su"/>
</dbReference>
<dbReference type="eggNOG" id="COG2142">
    <property type="taxonomic scope" value="Bacteria"/>
</dbReference>
<gene>
    <name evidence="17" type="ORF">MCQ_00687</name>
</gene>
<evidence type="ECO:0000256" key="8">
    <source>
        <dbReference type="ARBA" id="ARBA00022532"/>
    </source>
</evidence>